<evidence type="ECO:0000256" key="1">
    <source>
        <dbReference type="ARBA" id="ARBA00009437"/>
    </source>
</evidence>
<dbReference type="InterPro" id="IPR036390">
    <property type="entry name" value="WH_DNA-bd_sf"/>
</dbReference>
<dbReference type="AlphaFoldDB" id="A0A1I4Q1F8"/>
<dbReference type="GO" id="GO:0005829">
    <property type="term" value="C:cytosol"/>
    <property type="evidence" value="ECO:0007669"/>
    <property type="project" value="TreeGrafter"/>
</dbReference>
<dbReference type="GO" id="GO:0003677">
    <property type="term" value="F:DNA binding"/>
    <property type="evidence" value="ECO:0007669"/>
    <property type="project" value="UniProtKB-KW"/>
</dbReference>
<proteinExistence type="inferred from homology"/>
<evidence type="ECO:0000256" key="2">
    <source>
        <dbReference type="ARBA" id="ARBA00023015"/>
    </source>
</evidence>
<evidence type="ECO:0000313" key="7">
    <source>
        <dbReference type="Proteomes" id="UP000199520"/>
    </source>
</evidence>
<dbReference type="Proteomes" id="UP000199520">
    <property type="component" value="Unassembled WGS sequence"/>
</dbReference>
<dbReference type="PANTHER" id="PTHR30419">
    <property type="entry name" value="HTH-TYPE TRANSCRIPTIONAL REGULATOR YBHD"/>
    <property type="match status" value="1"/>
</dbReference>
<evidence type="ECO:0000256" key="4">
    <source>
        <dbReference type="ARBA" id="ARBA00023163"/>
    </source>
</evidence>
<keyword evidence="3 6" id="KW-0238">DNA-binding</keyword>
<dbReference type="RefSeq" id="WP_090944213.1">
    <property type="nucleotide sequence ID" value="NZ_FOTS01000080.1"/>
</dbReference>
<keyword evidence="7" id="KW-1185">Reference proteome</keyword>
<accession>A0A1I4Q1F8</accession>
<dbReference type="OrthoDB" id="1624015at2"/>
<dbReference type="PANTHER" id="PTHR30419:SF8">
    <property type="entry name" value="NITROGEN ASSIMILATION TRANSCRIPTIONAL ACTIVATOR-RELATED"/>
    <property type="match status" value="1"/>
</dbReference>
<dbReference type="SUPFAM" id="SSF53850">
    <property type="entry name" value="Periplasmic binding protein-like II"/>
    <property type="match status" value="1"/>
</dbReference>
<evidence type="ECO:0000259" key="5">
    <source>
        <dbReference type="PROSITE" id="PS50931"/>
    </source>
</evidence>
<protein>
    <submittedName>
        <fullName evidence="6">DNA-binding transcriptional regulator, LysR family</fullName>
    </submittedName>
</protein>
<dbReference type="STRING" id="1123291.SAMN04490355_108010"/>
<dbReference type="FunFam" id="1.10.10.10:FF:000001">
    <property type="entry name" value="LysR family transcriptional regulator"/>
    <property type="match status" value="1"/>
</dbReference>
<organism evidence="6 7">
    <name type="scientific">Pelosinus propionicus DSM 13327</name>
    <dbReference type="NCBI Taxonomy" id="1123291"/>
    <lineage>
        <taxon>Bacteria</taxon>
        <taxon>Bacillati</taxon>
        <taxon>Bacillota</taxon>
        <taxon>Negativicutes</taxon>
        <taxon>Selenomonadales</taxon>
        <taxon>Sporomusaceae</taxon>
        <taxon>Pelosinus</taxon>
    </lineage>
</organism>
<dbReference type="GO" id="GO:0003700">
    <property type="term" value="F:DNA-binding transcription factor activity"/>
    <property type="evidence" value="ECO:0007669"/>
    <property type="project" value="InterPro"/>
</dbReference>
<dbReference type="Pfam" id="PF03466">
    <property type="entry name" value="LysR_substrate"/>
    <property type="match status" value="1"/>
</dbReference>
<dbReference type="SUPFAM" id="SSF46785">
    <property type="entry name" value="Winged helix' DNA-binding domain"/>
    <property type="match status" value="1"/>
</dbReference>
<keyword evidence="2" id="KW-0805">Transcription regulation</keyword>
<dbReference type="InterPro" id="IPR005119">
    <property type="entry name" value="LysR_subst-bd"/>
</dbReference>
<keyword evidence="4" id="KW-0804">Transcription</keyword>
<dbReference type="CDD" id="cd05466">
    <property type="entry name" value="PBP2_LTTR_substrate"/>
    <property type="match status" value="1"/>
</dbReference>
<dbReference type="EMBL" id="FOTS01000080">
    <property type="protein sequence ID" value="SFM33911.1"/>
    <property type="molecule type" value="Genomic_DNA"/>
</dbReference>
<name>A0A1I4Q1F8_9FIRM</name>
<dbReference type="InterPro" id="IPR036388">
    <property type="entry name" value="WH-like_DNA-bd_sf"/>
</dbReference>
<comment type="similarity">
    <text evidence="1">Belongs to the LysR transcriptional regulatory family.</text>
</comment>
<dbReference type="Gene3D" id="3.40.190.290">
    <property type="match status" value="1"/>
</dbReference>
<reference evidence="7" key="1">
    <citation type="submission" date="2016-10" db="EMBL/GenBank/DDBJ databases">
        <authorList>
            <person name="Varghese N."/>
            <person name="Submissions S."/>
        </authorList>
    </citation>
    <scope>NUCLEOTIDE SEQUENCE [LARGE SCALE GENOMIC DNA]</scope>
    <source>
        <strain evidence="7">DSM 13327</strain>
    </source>
</reference>
<dbReference type="PRINTS" id="PR00039">
    <property type="entry name" value="HTHLYSR"/>
</dbReference>
<dbReference type="InterPro" id="IPR050950">
    <property type="entry name" value="HTH-type_LysR_regulators"/>
</dbReference>
<dbReference type="Gene3D" id="1.10.10.10">
    <property type="entry name" value="Winged helix-like DNA-binding domain superfamily/Winged helix DNA-binding domain"/>
    <property type="match status" value="1"/>
</dbReference>
<evidence type="ECO:0000313" key="6">
    <source>
        <dbReference type="EMBL" id="SFM33911.1"/>
    </source>
</evidence>
<dbReference type="InterPro" id="IPR000847">
    <property type="entry name" value="LysR_HTH_N"/>
</dbReference>
<dbReference type="PROSITE" id="PS50931">
    <property type="entry name" value="HTH_LYSR"/>
    <property type="match status" value="1"/>
</dbReference>
<dbReference type="Pfam" id="PF00126">
    <property type="entry name" value="HTH_1"/>
    <property type="match status" value="1"/>
</dbReference>
<feature type="domain" description="HTH lysR-type" evidence="5">
    <location>
        <begin position="1"/>
        <end position="58"/>
    </location>
</feature>
<evidence type="ECO:0000256" key="3">
    <source>
        <dbReference type="ARBA" id="ARBA00023125"/>
    </source>
</evidence>
<sequence>MELRHLEYFMTMYQELHFTKAAEKLNISQPTLSQQIRILESEIGSPLFDRIGKKVFVTKAGDILYHHCLQIFGELKQAHTAIEELEGLKRGHLAVGCSGSHLLISSVVKFHTRYPGVKISIVQLSTEEIKEQLLTNELDIGIAFLPLDDLQLENLHLYTEELCIAVHKDNPLAKHSNVALEMLQSIPIVLLPPKYIIRQFIDQATEKLGFLLNPMIEIMPFEHLLEIVGRNIAVTILPRSYINSFGNDHIISIPIDDPHMKKSMGVIYRKDIIIPAATDKFIEELILGFKNFHF</sequence>
<gene>
    <name evidence="6" type="ORF">SAMN04490355_108010</name>
</gene>